<evidence type="ECO:0000313" key="5">
    <source>
        <dbReference type="EMBL" id="RAU19156.1"/>
    </source>
</evidence>
<comment type="cofactor">
    <cofactor evidence="1">
        <name>Zn(2+)</name>
        <dbReference type="ChEBI" id="CHEBI:29105"/>
    </cofactor>
</comment>
<dbReference type="SMART" id="SM01154">
    <property type="entry name" value="DUF1704"/>
    <property type="match status" value="1"/>
</dbReference>
<evidence type="ECO:0000256" key="3">
    <source>
        <dbReference type="ARBA" id="ARBA00022801"/>
    </source>
</evidence>
<evidence type="ECO:0000256" key="4">
    <source>
        <dbReference type="ARBA" id="ARBA00023049"/>
    </source>
</evidence>
<dbReference type="GO" id="GO:0006508">
    <property type="term" value="P:proteolysis"/>
    <property type="evidence" value="ECO:0007669"/>
    <property type="project" value="UniProtKB-KW"/>
</dbReference>
<keyword evidence="4" id="KW-0482">Metalloprotease</keyword>
<comment type="caution">
    <text evidence="5">The sequence shown here is derived from an EMBL/GenBank/DDBJ whole genome shotgun (WGS) entry which is preliminary data.</text>
</comment>
<reference evidence="5 6" key="1">
    <citation type="submission" date="2018-06" db="EMBL/GenBank/DDBJ databases">
        <title>Nitrincola tibetense sp. nov., isolated from Lake XuguoCo on Tibetan Plateau.</title>
        <authorList>
            <person name="Xing P."/>
        </authorList>
    </citation>
    <scope>NUCLEOTIDE SEQUENCE [LARGE SCALE GENOMIC DNA]</scope>
    <source>
        <strain evidence="6">xg18</strain>
    </source>
</reference>
<protein>
    <submittedName>
        <fullName evidence="5">Flavohemoglobin expression-modulating QEGLA motif protein</fullName>
    </submittedName>
</protein>
<accession>A0A364NPZ5</accession>
<gene>
    <name evidence="5" type="ORF">DN062_02475</name>
</gene>
<dbReference type="GO" id="GO:0080164">
    <property type="term" value="P:regulation of nitric oxide metabolic process"/>
    <property type="evidence" value="ECO:0007669"/>
    <property type="project" value="TreeGrafter"/>
</dbReference>
<organism evidence="5 6">
    <name type="scientific">Nitrincola tibetensis</name>
    <dbReference type="NCBI Taxonomy" id="2219697"/>
    <lineage>
        <taxon>Bacteria</taxon>
        <taxon>Pseudomonadati</taxon>
        <taxon>Pseudomonadota</taxon>
        <taxon>Gammaproteobacteria</taxon>
        <taxon>Oceanospirillales</taxon>
        <taxon>Oceanospirillaceae</taxon>
        <taxon>Nitrincola</taxon>
    </lineage>
</organism>
<dbReference type="Pfam" id="PF08014">
    <property type="entry name" value="MATCAP"/>
    <property type="match status" value="1"/>
</dbReference>
<dbReference type="EMBL" id="QKRX01000002">
    <property type="protein sequence ID" value="RAU19156.1"/>
    <property type="molecule type" value="Genomic_DNA"/>
</dbReference>
<name>A0A364NPZ5_9GAMM</name>
<dbReference type="PANTHER" id="PTHR31817:SF0">
    <property type="entry name" value="CHROMOSOME UNDETERMINED SCAFFOLD_67, WHOLE GENOME SHOTGUN SEQUENCE"/>
    <property type="match status" value="1"/>
</dbReference>
<keyword evidence="2" id="KW-0645">Protease</keyword>
<keyword evidence="3" id="KW-0378">Hydrolase</keyword>
<proteinExistence type="predicted"/>
<evidence type="ECO:0000313" key="6">
    <source>
        <dbReference type="Proteomes" id="UP000250744"/>
    </source>
</evidence>
<evidence type="ECO:0000256" key="2">
    <source>
        <dbReference type="ARBA" id="ARBA00022670"/>
    </source>
</evidence>
<dbReference type="InterPro" id="IPR012656">
    <property type="entry name" value="CHP02421_QEGLA"/>
</dbReference>
<sequence>MYLEHLRQLSDRLVAIQKPIMILDAIKWPAQVQTEFLEGRGKALPNINQAFYEQQALRFVPDLVRSELKALRSDICRLLGGTDGLGRILLQNIEQYLLVIDMLQGRGTKAFGLCSQALYGSATDKMRGDKKTLLELSERLCRTFSSPAAEHLKRPYGNDIPAEKAVEMLSAKLNAYFNEGDIRVQLSNGIVSDAAAGGDVIKLNERAYFSELDLQVLEVHEGWVHVGTTLNGRRQPYATWLGVGSPRITAHQEGLAVLMETLTFSSFPQRARRVSDRVVAISLAEDGADFVEVYRHFIDKGLSEHDSYRVTQRVFRGGCVEGGSVFTKDLSYIKGFVENVNFIKSAIESGVPEILPMMFVGKVTLDDLPILYERYLEGVISAPDYLPPMFRDLNGLFVWFGFSSGMSLVNLGRVQAHYSDVFAKLPHTTPVYTTQIMTEF</sequence>
<dbReference type="NCBIfam" id="TIGR02421">
    <property type="entry name" value="QEGLA"/>
    <property type="match status" value="1"/>
</dbReference>
<dbReference type="PANTHER" id="PTHR31817">
    <property type="match status" value="1"/>
</dbReference>
<keyword evidence="6" id="KW-1185">Reference proteome</keyword>
<dbReference type="InterPro" id="IPR012548">
    <property type="entry name" value="MATCAP"/>
</dbReference>
<dbReference type="GO" id="GO:0008237">
    <property type="term" value="F:metallopeptidase activity"/>
    <property type="evidence" value="ECO:0007669"/>
    <property type="project" value="UniProtKB-KW"/>
</dbReference>
<evidence type="ECO:0000256" key="1">
    <source>
        <dbReference type="ARBA" id="ARBA00001947"/>
    </source>
</evidence>
<dbReference type="RefSeq" id="WP_112157249.1">
    <property type="nucleotide sequence ID" value="NZ_QKRX01000002.1"/>
</dbReference>
<dbReference type="AlphaFoldDB" id="A0A364NPZ5"/>
<dbReference type="Proteomes" id="UP000250744">
    <property type="component" value="Unassembled WGS sequence"/>
</dbReference>
<dbReference type="OrthoDB" id="9785840at2"/>